<dbReference type="GO" id="GO:0003824">
    <property type="term" value="F:catalytic activity"/>
    <property type="evidence" value="ECO:0007669"/>
    <property type="project" value="InterPro"/>
</dbReference>
<dbReference type="AlphaFoldDB" id="A0A381N4D1"/>
<dbReference type="InterPro" id="IPR023631">
    <property type="entry name" value="Amidase_dom"/>
</dbReference>
<reference evidence="2" key="1">
    <citation type="submission" date="2018-05" db="EMBL/GenBank/DDBJ databases">
        <authorList>
            <person name="Lanie J.A."/>
            <person name="Ng W.-L."/>
            <person name="Kazmierczak K.M."/>
            <person name="Andrzejewski T.M."/>
            <person name="Davidsen T.M."/>
            <person name="Wayne K.J."/>
            <person name="Tettelin H."/>
            <person name="Glass J.I."/>
            <person name="Rusch D."/>
            <person name="Podicherti R."/>
            <person name="Tsui H.-C.T."/>
            <person name="Winkler M.E."/>
        </authorList>
    </citation>
    <scope>NUCLEOTIDE SEQUENCE</scope>
</reference>
<proteinExistence type="predicted"/>
<sequence>MKLSEYVTYDALGLSDLIKKGEITSEEVAGLALEGVNKVNDQLNAIVSLFDQPYKEKAKGDAQFDGVPFFIKDIGASIAGIPQENGSRYTEGFVSPFTSYFAQNVLDSGFQVLGRSTCPEFGLTLTTESIAQGITRNPWNREKIAGGSSGGSAALVASGVVPLAHSNDGGGSTRIPASCCGNVGLKASRGRVSLGPIMNDITSPLINEGCNSKTVRDTAAFLDVVSKPAKGEGILNNFANESFLEIMEKSPKKYKIAVNFEDFSTGSMEPEIRSELERICESLRVLGHTVGEVSPDLSSVDHINMFSILWFSMAYAGLKELAPFTNRVADSSSLEPVTLQMMKAGEKITYLEFNQAIASLNHLSRLFGDFFNDWDLMLTPTFYKKTPNVSGPITLNSDCSLDDWLDEAGKYIPTTPIANMTGIPAISVPCGIFSDNLPLGMQFFAPMGKENRLIDIARQLEESEPWKDRRPEIFVA</sequence>
<evidence type="ECO:0000313" key="2">
    <source>
        <dbReference type="EMBL" id="SUZ49456.1"/>
    </source>
</evidence>
<dbReference type="PANTHER" id="PTHR11895:SF7">
    <property type="entry name" value="GLUTAMYL-TRNA(GLN) AMIDOTRANSFERASE SUBUNIT A, MITOCHONDRIAL"/>
    <property type="match status" value="1"/>
</dbReference>
<dbReference type="SUPFAM" id="SSF75304">
    <property type="entry name" value="Amidase signature (AS) enzymes"/>
    <property type="match status" value="1"/>
</dbReference>
<accession>A0A381N4D1</accession>
<dbReference type="Gene3D" id="3.90.1300.10">
    <property type="entry name" value="Amidase signature (AS) domain"/>
    <property type="match status" value="1"/>
</dbReference>
<protein>
    <recommendedName>
        <fullName evidence="1">Amidase domain-containing protein</fullName>
    </recommendedName>
</protein>
<gene>
    <name evidence="2" type="ORF">METZ01_LOCUS2310</name>
</gene>
<dbReference type="EMBL" id="UINC01000117">
    <property type="protein sequence ID" value="SUZ49456.1"/>
    <property type="molecule type" value="Genomic_DNA"/>
</dbReference>
<dbReference type="InterPro" id="IPR036928">
    <property type="entry name" value="AS_sf"/>
</dbReference>
<feature type="domain" description="Amidase" evidence="1">
    <location>
        <begin position="33"/>
        <end position="453"/>
    </location>
</feature>
<evidence type="ECO:0000259" key="1">
    <source>
        <dbReference type="Pfam" id="PF01425"/>
    </source>
</evidence>
<dbReference type="Pfam" id="PF01425">
    <property type="entry name" value="Amidase"/>
    <property type="match status" value="1"/>
</dbReference>
<organism evidence="2">
    <name type="scientific">marine metagenome</name>
    <dbReference type="NCBI Taxonomy" id="408172"/>
    <lineage>
        <taxon>unclassified sequences</taxon>
        <taxon>metagenomes</taxon>
        <taxon>ecological metagenomes</taxon>
    </lineage>
</organism>
<dbReference type="InterPro" id="IPR000120">
    <property type="entry name" value="Amidase"/>
</dbReference>
<name>A0A381N4D1_9ZZZZ</name>
<dbReference type="PANTHER" id="PTHR11895">
    <property type="entry name" value="TRANSAMIDASE"/>
    <property type="match status" value="1"/>
</dbReference>